<feature type="compositionally biased region" description="Basic residues" evidence="1">
    <location>
        <begin position="21"/>
        <end position="35"/>
    </location>
</feature>
<evidence type="ECO:0000313" key="3">
    <source>
        <dbReference type="Proteomes" id="UP000245764"/>
    </source>
</evidence>
<accession>A0A2H1H4E4</accession>
<name>A0A2H1H4E4_ZYMTR</name>
<feature type="compositionally biased region" description="Low complexity" evidence="1">
    <location>
        <begin position="61"/>
        <end position="74"/>
    </location>
</feature>
<dbReference type="AlphaFoldDB" id="A0A2H1H4E4"/>
<protein>
    <submittedName>
        <fullName evidence="2">Uncharacterized protein</fullName>
    </submittedName>
</protein>
<evidence type="ECO:0000256" key="1">
    <source>
        <dbReference type="SAM" id="MobiDB-lite"/>
    </source>
</evidence>
<evidence type="ECO:0000313" key="2">
    <source>
        <dbReference type="EMBL" id="SMR60695.1"/>
    </source>
</evidence>
<reference evidence="3" key="1">
    <citation type="submission" date="2017-05" db="EMBL/GenBank/DDBJ databases">
        <authorList>
            <person name="Song R."/>
            <person name="Chenine A.L."/>
            <person name="Ruprecht R.M."/>
        </authorList>
    </citation>
    <scope>NUCLEOTIDE SEQUENCE [LARGE SCALE GENOMIC DNA]</scope>
</reference>
<dbReference type="Proteomes" id="UP000245764">
    <property type="component" value="Chromosome 11"/>
</dbReference>
<feature type="compositionally biased region" description="Low complexity" evidence="1">
    <location>
        <begin position="39"/>
        <end position="55"/>
    </location>
</feature>
<feature type="region of interest" description="Disordered" evidence="1">
    <location>
        <begin position="1"/>
        <end position="126"/>
    </location>
</feature>
<gene>
    <name evidence="2" type="ORF">ZT1E4_G10660</name>
</gene>
<proteinExistence type="predicted"/>
<organism evidence="2 3">
    <name type="scientific">Zymoseptoria tritici ST99CH_1E4</name>
    <dbReference type="NCBI Taxonomy" id="1276532"/>
    <lineage>
        <taxon>Eukaryota</taxon>
        <taxon>Fungi</taxon>
        <taxon>Dikarya</taxon>
        <taxon>Ascomycota</taxon>
        <taxon>Pezizomycotina</taxon>
        <taxon>Dothideomycetes</taxon>
        <taxon>Dothideomycetidae</taxon>
        <taxon>Mycosphaerellales</taxon>
        <taxon>Mycosphaerellaceae</taxon>
        <taxon>Zymoseptoria</taxon>
    </lineage>
</organism>
<sequence length="126" mass="13391">MARTTATTTKPRKQGLLSKLRGNKTHSTTHVKKSHNPITGTTTTTKQTTTTTPHATHSHGTRGATGAHHTTTAAPVHHQRRKPTMGDKLSGAMMKLSGTLTRKPGKKAAGTRRMNGTDGKGSHRVA</sequence>
<dbReference type="EMBL" id="LT854263">
    <property type="protein sequence ID" value="SMR60695.1"/>
    <property type="molecule type" value="Genomic_DNA"/>
</dbReference>